<evidence type="ECO:0000256" key="1">
    <source>
        <dbReference type="ARBA" id="ARBA00007879"/>
    </source>
</evidence>
<evidence type="ECO:0000313" key="17">
    <source>
        <dbReference type="EMBL" id="BCM25608.1"/>
    </source>
</evidence>
<keyword evidence="3" id="KW-0227">DNA damage</keyword>
<accession>A0A8D5GDU1</accession>
<dbReference type="SUPFAM" id="SSF51197">
    <property type="entry name" value="Clavaminate synthase-like"/>
    <property type="match status" value="1"/>
</dbReference>
<dbReference type="FunFam" id="2.60.120.590:FF:000005">
    <property type="entry name" value="Alpha-ketoglutarate-dependent dioxygenase AlkB"/>
    <property type="match status" value="1"/>
</dbReference>
<evidence type="ECO:0000256" key="9">
    <source>
        <dbReference type="ARBA" id="ARBA00055649"/>
    </source>
</evidence>
<dbReference type="Gene3D" id="2.60.120.590">
    <property type="entry name" value="Alpha-ketoglutarate-dependent dioxygenase AlkB-like"/>
    <property type="match status" value="1"/>
</dbReference>
<keyword evidence="2 15" id="KW-0479">Metal-binding</keyword>
<sequence length="220" mass="24242">MQAALYIESEPIKIADGAYLLQGFVSRFESGFDQRLLDAIEAVRLQAPFRHMVTPGGYTMSVAMANCGRAGWVTDRKGYRYSEIDPTTGLPWPAMPEVFLQIAQSAALAAGYQDFVPDACLINRYEPGARMALHQDKDEQDATAPIVSVSLGLTATFMFGGLQRTDKAKRFKLEHGDVVVWGGTSRFNFHGIAPLKTSMHPLLGEQRINLTFRKALADSP</sequence>
<evidence type="ECO:0000256" key="13">
    <source>
        <dbReference type="ARBA" id="ARBA00082512"/>
    </source>
</evidence>
<feature type="binding site" evidence="14">
    <location>
        <begin position="123"/>
        <end position="125"/>
    </location>
    <ligand>
        <name>2-oxoglutarate</name>
        <dbReference type="ChEBI" id="CHEBI:16810"/>
    </ligand>
</feature>
<keyword evidence="18" id="KW-1185">Reference proteome</keyword>
<evidence type="ECO:0000256" key="5">
    <source>
        <dbReference type="ARBA" id="ARBA00023002"/>
    </source>
</evidence>
<dbReference type="PANTHER" id="PTHR16557:SF2">
    <property type="entry name" value="NUCLEIC ACID DIOXYGENASE ALKBH1"/>
    <property type="match status" value="1"/>
</dbReference>
<dbReference type="EMBL" id="AP024110">
    <property type="protein sequence ID" value="BCM25608.1"/>
    <property type="molecule type" value="Genomic_DNA"/>
</dbReference>
<dbReference type="KEGG" id="mpau:ZMTM_18670"/>
<organism evidence="17 18">
    <name type="scientific">Methyloradius palustris</name>
    <dbReference type="NCBI Taxonomy" id="2778876"/>
    <lineage>
        <taxon>Bacteria</taxon>
        <taxon>Pseudomonadati</taxon>
        <taxon>Pseudomonadota</taxon>
        <taxon>Betaproteobacteria</taxon>
        <taxon>Nitrosomonadales</taxon>
        <taxon>Methylophilaceae</taxon>
        <taxon>Methyloradius</taxon>
    </lineage>
</organism>
<dbReference type="GO" id="GO:0035513">
    <property type="term" value="P:oxidative RNA demethylation"/>
    <property type="evidence" value="ECO:0007669"/>
    <property type="project" value="TreeGrafter"/>
</dbReference>
<evidence type="ECO:0000256" key="10">
    <source>
        <dbReference type="ARBA" id="ARBA00066725"/>
    </source>
</evidence>
<comment type="catalytic activity">
    <reaction evidence="8">
        <text>a methylated nucleobase within DNA + 2-oxoglutarate + O2 = a nucleobase within DNA + formaldehyde + succinate + CO2</text>
        <dbReference type="Rhea" id="RHEA:30299"/>
        <dbReference type="Rhea" id="RHEA-COMP:12192"/>
        <dbReference type="Rhea" id="RHEA-COMP:12193"/>
        <dbReference type="ChEBI" id="CHEBI:15379"/>
        <dbReference type="ChEBI" id="CHEBI:16526"/>
        <dbReference type="ChEBI" id="CHEBI:16810"/>
        <dbReference type="ChEBI" id="CHEBI:16842"/>
        <dbReference type="ChEBI" id="CHEBI:30031"/>
        <dbReference type="ChEBI" id="CHEBI:32875"/>
        <dbReference type="ChEBI" id="CHEBI:64428"/>
        <dbReference type="EC" id="1.14.11.33"/>
    </reaction>
</comment>
<evidence type="ECO:0000256" key="3">
    <source>
        <dbReference type="ARBA" id="ARBA00022763"/>
    </source>
</evidence>
<dbReference type="AlphaFoldDB" id="A0A8D5GDU1"/>
<dbReference type="InterPro" id="IPR005123">
    <property type="entry name" value="Oxoglu/Fe-dep_dioxygenase_dom"/>
</dbReference>
<keyword evidence="4 17" id="KW-0223">Dioxygenase</keyword>
<keyword evidence="6 15" id="KW-0408">Iron</keyword>
<protein>
    <recommendedName>
        <fullName evidence="11">Alpha-ketoglutarate-dependent dioxygenase AlkB</fullName>
        <ecNumber evidence="10">1.14.11.33</ecNumber>
    </recommendedName>
    <alternativeName>
        <fullName evidence="12">Alkylated DNA repair protein AlkB</fullName>
    </alternativeName>
    <alternativeName>
        <fullName evidence="13">DNA oxidative demethylase AlkB</fullName>
    </alternativeName>
</protein>
<feature type="binding site" evidence="14">
    <location>
        <position position="72"/>
    </location>
    <ligand>
        <name>substrate</name>
    </ligand>
</feature>
<dbReference type="Proteomes" id="UP000826722">
    <property type="component" value="Chromosome"/>
</dbReference>
<keyword evidence="7" id="KW-0234">DNA repair</keyword>
<evidence type="ECO:0000256" key="6">
    <source>
        <dbReference type="ARBA" id="ARBA00023004"/>
    </source>
</evidence>
<dbReference type="GO" id="GO:0035515">
    <property type="term" value="F:oxidative RNA demethylase activity"/>
    <property type="evidence" value="ECO:0007669"/>
    <property type="project" value="TreeGrafter"/>
</dbReference>
<feature type="binding site" evidence="14">
    <location>
        <position position="138"/>
    </location>
    <ligand>
        <name>substrate</name>
    </ligand>
</feature>
<feature type="binding site" evidence="14">
    <location>
        <begin position="207"/>
        <end position="213"/>
    </location>
    <ligand>
        <name>2-oxoglutarate</name>
        <dbReference type="ChEBI" id="CHEBI:16810"/>
    </ligand>
</feature>
<evidence type="ECO:0000256" key="11">
    <source>
        <dbReference type="ARBA" id="ARBA00072243"/>
    </source>
</evidence>
<evidence type="ECO:0000256" key="2">
    <source>
        <dbReference type="ARBA" id="ARBA00022723"/>
    </source>
</evidence>
<comment type="function">
    <text evidence="9">Dioxygenase that repairs alkylated DNA and RNA containing 3-methylcytosine or 1-methyladenine by oxidative demethylation. Has highest activity towards 3-methylcytosine. Has lower activity towards alkylated DNA containing ethenoadenine, and no detectable activity towards 1-methylguanine or 3-methylthymine. Accepts double-stranded and single-stranded substrates. Requires molecular oxygen, alpha-ketoglutarate and iron. Provides extensive resistance to alkylating agents such as MMS and DMS (SN2 agents), but not to MMNG and MNU (SN1 agents).</text>
</comment>
<dbReference type="InterPro" id="IPR004574">
    <property type="entry name" value="Alkb"/>
</dbReference>
<feature type="binding site" evidence="15">
    <location>
        <position position="190"/>
    </location>
    <ligand>
        <name>Fe cation</name>
        <dbReference type="ChEBI" id="CHEBI:24875"/>
        <note>catalytic</note>
    </ligand>
</feature>
<feature type="binding site" evidence="15">
    <location>
        <position position="134"/>
    </location>
    <ligand>
        <name>Fe cation</name>
        <dbReference type="ChEBI" id="CHEBI:24875"/>
        <note>catalytic</note>
    </ligand>
</feature>
<evidence type="ECO:0000259" key="16">
    <source>
        <dbReference type="PROSITE" id="PS51471"/>
    </source>
</evidence>
<feature type="binding site" evidence="14">
    <location>
        <begin position="79"/>
        <end position="81"/>
    </location>
    <ligand>
        <name>substrate</name>
    </ligand>
</feature>
<dbReference type="GO" id="GO:0008198">
    <property type="term" value="F:ferrous iron binding"/>
    <property type="evidence" value="ECO:0007669"/>
    <property type="project" value="TreeGrafter"/>
</dbReference>
<dbReference type="InterPro" id="IPR027450">
    <property type="entry name" value="AlkB-like"/>
</dbReference>
<feature type="domain" description="Fe2OG dioxygenase" evidence="16">
    <location>
        <begin position="116"/>
        <end position="216"/>
    </location>
</feature>
<proteinExistence type="inferred from homology"/>
<dbReference type="InterPro" id="IPR037151">
    <property type="entry name" value="AlkB-like_sf"/>
</dbReference>
<dbReference type="GO" id="GO:0035516">
    <property type="term" value="F:broad specificity oxidative DNA demethylase activity"/>
    <property type="evidence" value="ECO:0007669"/>
    <property type="project" value="UniProtKB-EC"/>
</dbReference>
<evidence type="ECO:0000256" key="4">
    <source>
        <dbReference type="ARBA" id="ARBA00022964"/>
    </source>
</evidence>
<evidence type="ECO:0000256" key="7">
    <source>
        <dbReference type="ARBA" id="ARBA00023204"/>
    </source>
</evidence>
<reference evidence="17" key="1">
    <citation type="journal article" date="2021" name="Arch. Microbiol.">
        <title>Methyloradius palustris gen. nov., sp. nov., a methanol-oxidizing bacterium isolated from snow.</title>
        <authorList>
            <person name="Miyadera T."/>
            <person name="Kojima H."/>
            <person name="Fukui M."/>
        </authorList>
    </citation>
    <scope>NUCLEOTIDE SEQUENCE</scope>
    <source>
        <strain evidence="17">Zm11</strain>
    </source>
</reference>
<dbReference type="NCBIfam" id="NF011930">
    <property type="entry name" value="PRK15401.1"/>
    <property type="match status" value="1"/>
</dbReference>
<feature type="binding site" evidence="14">
    <location>
        <position position="164"/>
    </location>
    <ligand>
        <name>substrate</name>
    </ligand>
</feature>
<name>A0A8D5GDU1_9PROT</name>
<evidence type="ECO:0000313" key="18">
    <source>
        <dbReference type="Proteomes" id="UP000826722"/>
    </source>
</evidence>
<keyword evidence="5" id="KW-0560">Oxidoreductase</keyword>
<comment type="cofactor">
    <cofactor evidence="15">
        <name>Fe(2+)</name>
        <dbReference type="ChEBI" id="CHEBI:29033"/>
    </cofactor>
    <text evidence="15">Binds 1 Fe(2+) ion per subunit.</text>
</comment>
<evidence type="ECO:0000256" key="15">
    <source>
        <dbReference type="PIRSR" id="PIRSR604574-2"/>
    </source>
</evidence>
<dbReference type="GO" id="GO:0006281">
    <property type="term" value="P:DNA repair"/>
    <property type="evidence" value="ECO:0007669"/>
    <property type="project" value="UniProtKB-KW"/>
</dbReference>
<dbReference type="RefSeq" id="WP_221763677.1">
    <property type="nucleotide sequence ID" value="NZ_AP024110.1"/>
</dbReference>
<evidence type="ECO:0000256" key="14">
    <source>
        <dbReference type="PIRSR" id="PIRSR604574-1"/>
    </source>
</evidence>
<dbReference type="Pfam" id="PF13532">
    <property type="entry name" value="2OG-FeII_Oxy_2"/>
    <property type="match status" value="1"/>
</dbReference>
<dbReference type="GO" id="GO:0005737">
    <property type="term" value="C:cytoplasm"/>
    <property type="evidence" value="ECO:0007669"/>
    <property type="project" value="TreeGrafter"/>
</dbReference>
<evidence type="ECO:0000256" key="8">
    <source>
        <dbReference type="ARBA" id="ARBA00050106"/>
    </source>
</evidence>
<feature type="binding site" evidence="15">
    <location>
        <position position="136"/>
    </location>
    <ligand>
        <name>Fe cation</name>
        <dbReference type="ChEBI" id="CHEBI:24875"/>
        <note>catalytic</note>
    </ligand>
</feature>
<dbReference type="PROSITE" id="PS51471">
    <property type="entry name" value="FE2OG_OXY"/>
    <property type="match status" value="1"/>
</dbReference>
<dbReference type="PANTHER" id="PTHR16557">
    <property type="entry name" value="ALKYLATED DNA REPAIR PROTEIN ALKB-RELATED"/>
    <property type="match status" value="1"/>
</dbReference>
<evidence type="ECO:0000256" key="12">
    <source>
        <dbReference type="ARBA" id="ARBA00080712"/>
    </source>
</evidence>
<gene>
    <name evidence="17" type="primary">alkB</name>
    <name evidence="17" type="ORF">ZMTM_18670</name>
</gene>
<dbReference type="EC" id="1.14.11.33" evidence="10"/>
<comment type="similarity">
    <text evidence="1">Belongs to the alkB family.</text>
</comment>